<accession>M0ZZA1</accession>
<dbReference type="InterPro" id="IPR045177">
    <property type="entry name" value="FDM1-5/IDN2"/>
</dbReference>
<protein>
    <submittedName>
        <fullName evidence="2">XH/XS domain-containing protein</fullName>
    </submittedName>
</protein>
<organism evidence="2 3">
    <name type="scientific">Solanum tuberosum</name>
    <name type="common">Potato</name>
    <dbReference type="NCBI Taxonomy" id="4113"/>
    <lineage>
        <taxon>Eukaryota</taxon>
        <taxon>Viridiplantae</taxon>
        <taxon>Streptophyta</taxon>
        <taxon>Embryophyta</taxon>
        <taxon>Tracheophyta</taxon>
        <taxon>Spermatophyta</taxon>
        <taxon>Magnoliopsida</taxon>
        <taxon>eudicotyledons</taxon>
        <taxon>Gunneridae</taxon>
        <taxon>Pentapetalae</taxon>
        <taxon>asterids</taxon>
        <taxon>lamiids</taxon>
        <taxon>Solanales</taxon>
        <taxon>Solanaceae</taxon>
        <taxon>Solanoideae</taxon>
        <taxon>Solaneae</taxon>
        <taxon>Solanum</taxon>
    </lineage>
</organism>
<dbReference type="Gramene" id="PGSC0003DMT400011256">
    <property type="protein sequence ID" value="PGSC0003DMT400011256"/>
    <property type="gene ID" value="PGSC0003DMG400004408"/>
</dbReference>
<reference evidence="2" key="2">
    <citation type="submission" date="2015-06" db="UniProtKB">
        <authorList>
            <consortium name="EnsemblPlants"/>
        </authorList>
    </citation>
    <scope>IDENTIFICATION</scope>
    <source>
        <strain evidence="2">DM1-3 516 R44</strain>
    </source>
</reference>
<dbReference type="PANTHER" id="PTHR21596:SF83">
    <property type="entry name" value="FACTOR OF DNA METHYLATION 4-LIKE"/>
    <property type="match status" value="1"/>
</dbReference>
<dbReference type="Pfam" id="PF03469">
    <property type="entry name" value="XH"/>
    <property type="match status" value="1"/>
</dbReference>
<feature type="domain" description="Factor of DNA methylation 1-5/IDN2" evidence="1">
    <location>
        <begin position="1"/>
        <end position="58"/>
    </location>
</feature>
<dbReference type="HOGENOM" id="CLU_2642891_0_0_1"/>
<dbReference type="Proteomes" id="UP000011115">
    <property type="component" value="Unassembled WGS sequence"/>
</dbReference>
<evidence type="ECO:0000313" key="2">
    <source>
        <dbReference type="EnsemblPlants" id="PGSC0003DMT400011256"/>
    </source>
</evidence>
<dbReference type="PANTHER" id="PTHR21596">
    <property type="entry name" value="RIBONUCLEASE P SUBUNIT P38"/>
    <property type="match status" value="1"/>
</dbReference>
<dbReference type="AlphaFoldDB" id="M0ZZA1"/>
<dbReference type="InterPro" id="IPR005379">
    <property type="entry name" value="FDM1-5/IDN2_XH"/>
</dbReference>
<reference evidence="3" key="1">
    <citation type="journal article" date="2011" name="Nature">
        <title>Genome sequence and analysis of the tuber crop potato.</title>
        <authorList>
            <consortium name="The Potato Genome Sequencing Consortium"/>
        </authorList>
    </citation>
    <scope>NUCLEOTIDE SEQUENCE [LARGE SCALE GENOMIC DNA]</scope>
    <source>
        <strain evidence="3">cv. DM1-3 516 R44</strain>
    </source>
</reference>
<sequence length="77" mass="9166">MGELDSTRFREITKSKFLGTDANLKATQFCSMWEHHLVDPNWHPFKDVTRENGSKVIMHYYRLIVLFHIFIPLNQNT</sequence>
<evidence type="ECO:0000313" key="3">
    <source>
        <dbReference type="Proteomes" id="UP000011115"/>
    </source>
</evidence>
<dbReference type="EnsemblPlants" id="PGSC0003DMT400011256">
    <property type="protein sequence ID" value="PGSC0003DMT400011256"/>
    <property type="gene ID" value="PGSC0003DMG400004408"/>
</dbReference>
<proteinExistence type="predicted"/>
<keyword evidence="3" id="KW-1185">Reference proteome</keyword>
<evidence type="ECO:0000259" key="1">
    <source>
        <dbReference type="Pfam" id="PF03469"/>
    </source>
</evidence>
<dbReference type="GO" id="GO:0080188">
    <property type="term" value="P:gene silencing by siRNA-directed DNA methylation"/>
    <property type="evidence" value="ECO:0007669"/>
    <property type="project" value="InterPro"/>
</dbReference>
<name>M0ZZA1_SOLTU</name>